<gene>
    <name evidence="2" type="ORF">S01H4_61155</name>
</gene>
<organism evidence="2">
    <name type="scientific">marine sediment metagenome</name>
    <dbReference type="NCBI Taxonomy" id="412755"/>
    <lineage>
        <taxon>unclassified sequences</taxon>
        <taxon>metagenomes</taxon>
        <taxon>ecological metagenomes</taxon>
    </lineage>
</organism>
<evidence type="ECO:0000259" key="1">
    <source>
        <dbReference type="Pfam" id="PF23355"/>
    </source>
</evidence>
<reference evidence="2" key="1">
    <citation type="journal article" date="2014" name="Front. Microbiol.">
        <title>High frequency of phylogenetically diverse reductive dehalogenase-homologous genes in deep subseafloor sedimentary metagenomes.</title>
        <authorList>
            <person name="Kawai M."/>
            <person name="Futagami T."/>
            <person name="Toyoda A."/>
            <person name="Takaki Y."/>
            <person name="Nishi S."/>
            <person name="Hori S."/>
            <person name="Arai W."/>
            <person name="Tsubouchi T."/>
            <person name="Morono Y."/>
            <person name="Uchiyama I."/>
            <person name="Ito T."/>
            <person name="Fujiyama A."/>
            <person name="Inagaki F."/>
            <person name="Takami H."/>
        </authorList>
    </citation>
    <scope>NUCLEOTIDE SEQUENCE</scope>
    <source>
        <strain evidence="2">Expedition CK06-06</strain>
    </source>
</reference>
<proteinExistence type="predicted"/>
<dbReference type="AlphaFoldDB" id="X1DJX1"/>
<dbReference type="Pfam" id="PF23355">
    <property type="entry name" value="IFT52_GIFT"/>
    <property type="match status" value="1"/>
</dbReference>
<dbReference type="EMBL" id="BART01036203">
    <property type="protein sequence ID" value="GAH08570.1"/>
    <property type="molecule type" value="Genomic_DNA"/>
</dbReference>
<comment type="caution">
    <text evidence="2">The sequence shown here is derived from an EMBL/GenBank/DDBJ whole genome shotgun (WGS) entry which is preliminary data.</text>
</comment>
<feature type="domain" description="IFT52 GIFT" evidence="1">
    <location>
        <begin position="3"/>
        <end position="49"/>
    </location>
</feature>
<evidence type="ECO:0000313" key="2">
    <source>
        <dbReference type="EMBL" id="GAH08570.1"/>
    </source>
</evidence>
<accession>X1DJX1</accession>
<feature type="non-terminal residue" evidence="2">
    <location>
        <position position="1"/>
    </location>
</feature>
<dbReference type="InterPro" id="IPR055458">
    <property type="entry name" value="IFT52_GIFT"/>
</dbReference>
<protein>
    <recommendedName>
        <fullName evidence="1">IFT52 GIFT domain-containing protein</fullName>
    </recommendedName>
</protein>
<name>X1DJX1_9ZZZZ</name>
<sequence length="122" mass="13868">GYEVQALLRFVEEGGSLLIFANAGGDNGLNTNLNTLLKHFDIEIISNQVFDYQEFDAELERCPIVDRIFKHPITKDVEELTLVSSCSLNIGSGVIEMIKNDGNRSEESNYLKNWRYRCDYAT</sequence>